<gene>
    <name evidence="2" type="ORF">GQ607_000956</name>
</gene>
<protein>
    <submittedName>
        <fullName evidence="2">LPXTG-domain-containing protein</fullName>
    </submittedName>
</protein>
<dbReference type="EMBL" id="WOWK01000002">
    <property type="protein sequence ID" value="KAF0331836.1"/>
    <property type="molecule type" value="Genomic_DNA"/>
</dbReference>
<dbReference type="OrthoDB" id="5429716at2759"/>
<comment type="caution">
    <text evidence="2">The sequence shown here is derived from an EMBL/GenBank/DDBJ whole genome shotgun (WGS) entry which is preliminary data.</text>
</comment>
<feature type="compositionally biased region" description="Low complexity" evidence="1">
    <location>
        <begin position="288"/>
        <end position="321"/>
    </location>
</feature>
<dbReference type="AlphaFoldDB" id="A0A8H3WTF4"/>
<feature type="region of interest" description="Disordered" evidence="1">
    <location>
        <begin position="287"/>
        <end position="321"/>
    </location>
</feature>
<sequence>MPSSTVQGAILVNAGDVTTTWTAPPSCATKPVTVQLGNGVDVGRGGWQENCTLEDPGPYDECVPDVGIALLNLLLNATNISTRSLVFYHSPGLVCPSAWTPAGTAIRYDATSCDLSGVFADPTLTITKTASSTETQTLSQITPYMNPVPNMVMSALEPGETGIWCCPCGYTAQPFGPGCYSEVPRSLYTASTACSVIFHPAAATKVNVTYTYHGRTITTEEFSWTTWTETTYPTTVRDVDSTGSTAYPDALITTQPVILVHKAQDAVETGSPQCPVVTNSTLILARPTSSAESSSTSSVKGTSTPTTSSPSATDATATGTSKANGIPRVACGAMVAWWIAVCVINTL</sequence>
<evidence type="ECO:0000313" key="2">
    <source>
        <dbReference type="EMBL" id="KAF0331836.1"/>
    </source>
</evidence>
<accession>A0A8H3WTF4</accession>
<proteinExistence type="predicted"/>
<keyword evidence="3" id="KW-1185">Reference proteome</keyword>
<evidence type="ECO:0000256" key="1">
    <source>
        <dbReference type="SAM" id="MobiDB-lite"/>
    </source>
</evidence>
<evidence type="ECO:0000313" key="3">
    <source>
        <dbReference type="Proteomes" id="UP000434172"/>
    </source>
</evidence>
<name>A0A8H3WTF4_9PEZI</name>
<organism evidence="2 3">
    <name type="scientific">Colletotrichum asianum</name>
    <dbReference type="NCBI Taxonomy" id="702518"/>
    <lineage>
        <taxon>Eukaryota</taxon>
        <taxon>Fungi</taxon>
        <taxon>Dikarya</taxon>
        <taxon>Ascomycota</taxon>
        <taxon>Pezizomycotina</taxon>
        <taxon>Sordariomycetes</taxon>
        <taxon>Hypocreomycetidae</taxon>
        <taxon>Glomerellales</taxon>
        <taxon>Glomerellaceae</taxon>
        <taxon>Colletotrichum</taxon>
        <taxon>Colletotrichum gloeosporioides species complex</taxon>
    </lineage>
</organism>
<reference evidence="2 3" key="1">
    <citation type="submission" date="2019-12" db="EMBL/GenBank/DDBJ databases">
        <title>A genome sequence resource for the geographically widespread anthracnose pathogen Colletotrichum asianum.</title>
        <authorList>
            <person name="Meng Y."/>
        </authorList>
    </citation>
    <scope>NUCLEOTIDE SEQUENCE [LARGE SCALE GENOMIC DNA]</scope>
    <source>
        <strain evidence="2 3">ICMP 18580</strain>
    </source>
</reference>
<dbReference type="Proteomes" id="UP000434172">
    <property type="component" value="Unassembled WGS sequence"/>
</dbReference>